<dbReference type="GO" id="GO:0046872">
    <property type="term" value="F:metal ion binding"/>
    <property type="evidence" value="ECO:0007669"/>
    <property type="project" value="UniProtKB-KW"/>
</dbReference>
<keyword evidence="3" id="KW-0732">Signal</keyword>
<feature type="signal peptide" evidence="3">
    <location>
        <begin position="1"/>
        <end position="19"/>
    </location>
</feature>
<dbReference type="PANTHER" id="PTHR10587">
    <property type="entry name" value="GLYCOSYL TRANSFERASE-RELATED"/>
    <property type="match status" value="1"/>
</dbReference>
<evidence type="ECO:0000313" key="5">
    <source>
        <dbReference type="EMBL" id="RAJ88275.1"/>
    </source>
</evidence>
<sequence>MKRTIILLPVLLLCFQAFSQKKIAITLDDPNTYPSVKLSWQERNTAILQTLSKHKIKAALFVCGMRVDDTNGKTLLTAWDSAGHLICNHSYSHLYYNSKAISAEKYIADFRRGDAVIRSFSHYTKLFRFPFLKEGNTAEKIDSMRAALKDAGYRTGHVSVDASDWYIDAEMIKALTADAATDLRPYRDYYVQHILNRAAYYDSLAQQVYKKPVKHTLLLHHSLLNALFLDDVINALKQHGWVLVDAGKAFADPLFNEQPHNIPSGESIIWQLAKENVKTAGSLRYPAEDEEYEKVPLEQFIRKYTSHK</sequence>
<name>A0A327WCM6_9BACT</name>
<reference evidence="5 6" key="1">
    <citation type="submission" date="2018-06" db="EMBL/GenBank/DDBJ databases">
        <title>Genomic Encyclopedia of Archaeal and Bacterial Type Strains, Phase II (KMG-II): from individual species to whole genera.</title>
        <authorList>
            <person name="Goeker M."/>
        </authorList>
    </citation>
    <scope>NUCLEOTIDE SEQUENCE [LARGE SCALE GENOMIC DNA]</scope>
    <source>
        <strain evidence="5 6">DSM 29821</strain>
    </source>
</reference>
<evidence type="ECO:0000256" key="2">
    <source>
        <dbReference type="ARBA" id="ARBA00022801"/>
    </source>
</evidence>
<protein>
    <submittedName>
        <fullName evidence="5">Polysaccharide deacetylase</fullName>
    </submittedName>
</protein>
<dbReference type="InterPro" id="IPR011330">
    <property type="entry name" value="Glyco_hydro/deAcase_b/a-brl"/>
</dbReference>
<dbReference type="RefSeq" id="WP_111590914.1">
    <property type="nucleotide sequence ID" value="NZ_QLMA01000001.1"/>
</dbReference>
<feature type="chain" id="PRO_5016429734" evidence="3">
    <location>
        <begin position="20"/>
        <end position="308"/>
    </location>
</feature>
<dbReference type="EMBL" id="QLMA01000001">
    <property type="protein sequence ID" value="RAJ88275.1"/>
    <property type="molecule type" value="Genomic_DNA"/>
</dbReference>
<dbReference type="Gene3D" id="3.20.20.370">
    <property type="entry name" value="Glycoside hydrolase/deacetylase"/>
    <property type="match status" value="1"/>
</dbReference>
<dbReference type="GO" id="GO:0016020">
    <property type="term" value="C:membrane"/>
    <property type="evidence" value="ECO:0007669"/>
    <property type="project" value="TreeGrafter"/>
</dbReference>
<evidence type="ECO:0000259" key="4">
    <source>
        <dbReference type="PROSITE" id="PS51677"/>
    </source>
</evidence>
<dbReference type="PANTHER" id="PTHR10587:SF133">
    <property type="entry name" value="CHITIN DEACETYLASE 1-RELATED"/>
    <property type="match status" value="1"/>
</dbReference>
<keyword evidence="2" id="KW-0378">Hydrolase</keyword>
<proteinExistence type="predicted"/>
<feature type="domain" description="NodB homology" evidence="4">
    <location>
        <begin position="21"/>
        <end position="244"/>
    </location>
</feature>
<dbReference type="PROSITE" id="PS51677">
    <property type="entry name" value="NODB"/>
    <property type="match status" value="1"/>
</dbReference>
<accession>A0A327WCM6</accession>
<keyword evidence="1" id="KW-0479">Metal-binding</keyword>
<dbReference type="GO" id="GO:0016810">
    <property type="term" value="F:hydrolase activity, acting on carbon-nitrogen (but not peptide) bonds"/>
    <property type="evidence" value="ECO:0007669"/>
    <property type="project" value="InterPro"/>
</dbReference>
<dbReference type="GO" id="GO:0005975">
    <property type="term" value="P:carbohydrate metabolic process"/>
    <property type="evidence" value="ECO:0007669"/>
    <property type="project" value="InterPro"/>
</dbReference>
<evidence type="ECO:0000256" key="3">
    <source>
        <dbReference type="SAM" id="SignalP"/>
    </source>
</evidence>
<dbReference type="InterPro" id="IPR050248">
    <property type="entry name" value="Polysacc_deacetylase_ArnD"/>
</dbReference>
<dbReference type="OrthoDB" id="9806342at2"/>
<dbReference type="SUPFAM" id="SSF88713">
    <property type="entry name" value="Glycoside hydrolase/deacetylase"/>
    <property type="match status" value="1"/>
</dbReference>
<comment type="caution">
    <text evidence="5">The sequence shown here is derived from an EMBL/GenBank/DDBJ whole genome shotgun (WGS) entry which is preliminary data.</text>
</comment>
<dbReference type="AlphaFoldDB" id="A0A327WCM6"/>
<evidence type="ECO:0000313" key="6">
    <source>
        <dbReference type="Proteomes" id="UP000249819"/>
    </source>
</evidence>
<evidence type="ECO:0000256" key="1">
    <source>
        <dbReference type="ARBA" id="ARBA00022723"/>
    </source>
</evidence>
<dbReference type="Proteomes" id="UP000249819">
    <property type="component" value="Unassembled WGS sequence"/>
</dbReference>
<gene>
    <name evidence="5" type="ORF">CLV59_1011045</name>
</gene>
<organism evidence="5 6">
    <name type="scientific">Chitinophaga dinghuensis</name>
    <dbReference type="NCBI Taxonomy" id="1539050"/>
    <lineage>
        <taxon>Bacteria</taxon>
        <taxon>Pseudomonadati</taxon>
        <taxon>Bacteroidota</taxon>
        <taxon>Chitinophagia</taxon>
        <taxon>Chitinophagales</taxon>
        <taxon>Chitinophagaceae</taxon>
        <taxon>Chitinophaga</taxon>
    </lineage>
</organism>
<dbReference type="InterPro" id="IPR002509">
    <property type="entry name" value="NODB_dom"/>
</dbReference>
<keyword evidence="6" id="KW-1185">Reference proteome</keyword>
<dbReference type="Pfam" id="PF01522">
    <property type="entry name" value="Polysacc_deac_1"/>
    <property type="match status" value="1"/>
</dbReference>